<proteinExistence type="predicted"/>
<dbReference type="AlphaFoldDB" id="N1Q9M4"/>
<keyword evidence="2" id="KW-1185">Reference proteome</keyword>
<reference evidence="1 2" key="1">
    <citation type="journal article" date="2012" name="PLoS Pathog.">
        <title>Diverse lifestyles and strategies of plant pathogenesis encoded in the genomes of eighteen Dothideomycetes fungi.</title>
        <authorList>
            <person name="Ohm R.A."/>
            <person name="Feau N."/>
            <person name="Henrissat B."/>
            <person name="Schoch C.L."/>
            <person name="Horwitz B.A."/>
            <person name="Barry K.W."/>
            <person name="Condon B.J."/>
            <person name="Copeland A.C."/>
            <person name="Dhillon B."/>
            <person name="Glaser F."/>
            <person name="Hesse C.N."/>
            <person name="Kosti I."/>
            <person name="LaButti K."/>
            <person name="Lindquist E.A."/>
            <person name="Lucas S."/>
            <person name="Salamov A.A."/>
            <person name="Bradshaw R.E."/>
            <person name="Ciuffetti L."/>
            <person name="Hamelin R.C."/>
            <person name="Kema G.H.J."/>
            <person name="Lawrence C."/>
            <person name="Scott J.A."/>
            <person name="Spatafora J.W."/>
            <person name="Turgeon B.G."/>
            <person name="de Wit P.J.G.M."/>
            <person name="Zhong S."/>
            <person name="Goodwin S.B."/>
            <person name="Grigoriev I.V."/>
        </authorList>
    </citation>
    <scope>NUCLEOTIDE SEQUENCE [LARGE SCALE GENOMIC DNA]</scope>
    <source>
        <strain evidence="1 2">CIRAD86</strain>
    </source>
</reference>
<dbReference type="KEGG" id="pfj:MYCFIDRAFT_171025"/>
<evidence type="ECO:0000313" key="2">
    <source>
        <dbReference type="Proteomes" id="UP000016932"/>
    </source>
</evidence>
<dbReference type="Proteomes" id="UP000016932">
    <property type="component" value="Unassembled WGS sequence"/>
</dbReference>
<sequence>MHDRYAPGTVAQVHVREMRSCWSLRIHYYCSEYRTAHAAHYMRRRYMSYTRPGQAWRLVSRLRSSTAQQNRTDRAVHYCHYQNDYHDTIDAAPHCDAYLPTVQYGRCAAWPPWYTLKGTPCVGTLRHEALKVTLHPFIVSCTEAPDIIIECPQADARRCELSQVVVSPVDISLSSSFPPSVMHSTRLSRDGGRG</sequence>
<gene>
    <name evidence="1" type="ORF">MYCFIDRAFT_171025</name>
</gene>
<dbReference type="RefSeq" id="XP_007922163.1">
    <property type="nucleotide sequence ID" value="XM_007923972.1"/>
</dbReference>
<protein>
    <submittedName>
        <fullName evidence="1">Uncharacterized protein</fullName>
    </submittedName>
</protein>
<accession>N1Q9M4</accession>
<name>N1Q9M4_PSEFD</name>
<organism evidence="1 2">
    <name type="scientific">Pseudocercospora fijiensis (strain CIRAD86)</name>
    <name type="common">Black leaf streak disease fungus</name>
    <name type="synonym">Mycosphaerella fijiensis</name>
    <dbReference type="NCBI Taxonomy" id="383855"/>
    <lineage>
        <taxon>Eukaryota</taxon>
        <taxon>Fungi</taxon>
        <taxon>Dikarya</taxon>
        <taxon>Ascomycota</taxon>
        <taxon>Pezizomycotina</taxon>
        <taxon>Dothideomycetes</taxon>
        <taxon>Dothideomycetidae</taxon>
        <taxon>Mycosphaerellales</taxon>
        <taxon>Mycosphaerellaceae</taxon>
        <taxon>Pseudocercospora</taxon>
    </lineage>
</organism>
<dbReference type="EMBL" id="KB446555">
    <property type="protein sequence ID" value="EME89595.1"/>
    <property type="molecule type" value="Genomic_DNA"/>
</dbReference>
<dbReference type="VEuPathDB" id="FungiDB:MYCFIDRAFT_171025"/>
<dbReference type="GeneID" id="19332571"/>
<dbReference type="HOGENOM" id="CLU_1402991_0_0_1"/>
<evidence type="ECO:0000313" key="1">
    <source>
        <dbReference type="EMBL" id="EME89595.1"/>
    </source>
</evidence>